<proteinExistence type="predicted"/>
<keyword evidence="1" id="KW-0472">Membrane</keyword>
<keyword evidence="3" id="KW-1185">Reference proteome</keyword>
<name>A0A3F3PP72_9EURO</name>
<dbReference type="Proteomes" id="UP000253729">
    <property type="component" value="Unassembled WGS sequence"/>
</dbReference>
<gene>
    <name evidence="2" type="ORF">BDQ94DRAFT_152601</name>
</gene>
<protein>
    <submittedName>
        <fullName evidence="2">Uncharacterized protein</fullName>
    </submittedName>
</protein>
<keyword evidence="1" id="KW-0812">Transmembrane</keyword>
<dbReference type="RefSeq" id="XP_026621148.1">
    <property type="nucleotide sequence ID" value="XM_026767999.1"/>
</dbReference>
<keyword evidence="1" id="KW-1133">Transmembrane helix</keyword>
<feature type="transmembrane region" description="Helical" evidence="1">
    <location>
        <begin position="6"/>
        <end position="28"/>
    </location>
</feature>
<reference evidence="2 3" key="1">
    <citation type="submission" date="2018-07" db="EMBL/GenBank/DDBJ databases">
        <title>The genomes of Aspergillus section Nigri reveals drivers in fungal speciation.</title>
        <authorList>
            <consortium name="DOE Joint Genome Institute"/>
            <person name="Vesth T.C."/>
            <person name="Nybo J."/>
            <person name="Theobald S."/>
            <person name="Brandl J."/>
            <person name="Frisvad J.C."/>
            <person name="Nielsen K.F."/>
            <person name="Lyhne E.K."/>
            <person name="Kogle M.E."/>
            <person name="Kuo A."/>
            <person name="Riley R."/>
            <person name="Clum A."/>
            <person name="Nolan M."/>
            <person name="Lipzen A."/>
            <person name="Salamov A."/>
            <person name="Henrissat B."/>
            <person name="Wiebenga A."/>
            <person name="De vries R.P."/>
            <person name="Grigoriev I.V."/>
            <person name="Mortensen U.H."/>
            <person name="Andersen M.R."/>
            <person name="Baker S.E."/>
        </authorList>
    </citation>
    <scope>NUCLEOTIDE SEQUENCE [LARGE SCALE GENOMIC DNA]</scope>
    <source>
        <strain evidence="2 3">CBS 139.54b</strain>
    </source>
</reference>
<dbReference type="EMBL" id="KZ852079">
    <property type="protein sequence ID" value="RDH28126.1"/>
    <property type="molecule type" value="Genomic_DNA"/>
</dbReference>
<sequence length="95" mass="10574">MVGMELPALTIIINLPTVPCLILLPLLFASPKNIIHSSNHSSTVPPSHSSSSYLASPSSSFHFFHHISTTHLTFPFLCPRFCETPHCYRPSHSYQ</sequence>
<evidence type="ECO:0000313" key="2">
    <source>
        <dbReference type="EMBL" id="RDH28126.1"/>
    </source>
</evidence>
<evidence type="ECO:0000313" key="3">
    <source>
        <dbReference type="Proteomes" id="UP000253729"/>
    </source>
</evidence>
<evidence type="ECO:0000256" key="1">
    <source>
        <dbReference type="SAM" id="Phobius"/>
    </source>
</evidence>
<dbReference type="AlphaFoldDB" id="A0A3F3PP72"/>
<dbReference type="GeneID" id="38136355"/>
<accession>A0A3F3PP72</accession>
<organism evidence="2 3">
    <name type="scientific">Aspergillus welwitschiae</name>
    <dbReference type="NCBI Taxonomy" id="1341132"/>
    <lineage>
        <taxon>Eukaryota</taxon>
        <taxon>Fungi</taxon>
        <taxon>Dikarya</taxon>
        <taxon>Ascomycota</taxon>
        <taxon>Pezizomycotina</taxon>
        <taxon>Eurotiomycetes</taxon>
        <taxon>Eurotiomycetidae</taxon>
        <taxon>Eurotiales</taxon>
        <taxon>Aspergillaceae</taxon>
        <taxon>Aspergillus</taxon>
        <taxon>Aspergillus subgen. Circumdati</taxon>
    </lineage>
</organism>